<dbReference type="PRINTS" id="PR00081">
    <property type="entry name" value="GDHRDH"/>
</dbReference>
<keyword evidence="4" id="KW-1185">Reference proteome</keyword>
<proteinExistence type="inferred from homology"/>
<evidence type="ECO:0000256" key="2">
    <source>
        <dbReference type="ARBA" id="ARBA00023002"/>
    </source>
</evidence>
<evidence type="ECO:0000313" key="3">
    <source>
        <dbReference type="EMBL" id="MBD2534805.1"/>
    </source>
</evidence>
<dbReference type="Pfam" id="PF13561">
    <property type="entry name" value="adh_short_C2"/>
    <property type="match status" value="1"/>
</dbReference>
<dbReference type="PROSITE" id="PS00061">
    <property type="entry name" value="ADH_SHORT"/>
    <property type="match status" value="1"/>
</dbReference>
<keyword evidence="2" id="KW-0560">Oxidoreductase</keyword>
<dbReference type="CDD" id="cd05233">
    <property type="entry name" value="SDR_c"/>
    <property type="match status" value="1"/>
</dbReference>
<dbReference type="RefSeq" id="WP_190945653.1">
    <property type="nucleotide sequence ID" value="NZ_JACJSI010000197.1"/>
</dbReference>
<organism evidence="3 4">
    <name type="scientific">Nostoc flagelliforme FACHB-838</name>
    <dbReference type="NCBI Taxonomy" id="2692904"/>
    <lineage>
        <taxon>Bacteria</taxon>
        <taxon>Bacillati</taxon>
        <taxon>Cyanobacteriota</taxon>
        <taxon>Cyanophyceae</taxon>
        <taxon>Nostocales</taxon>
        <taxon>Nostocaceae</taxon>
        <taxon>Nostoc</taxon>
    </lineage>
</organism>
<dbReference type="PRINTS" id="PR00080">
    <property type="entry name" value="SDRFAMILY"/>
</dbReference>
<comment type="caution">
    <text evidence="3">The sequence shown here is derived from an EMBL/GenBank/DDBJ whole genome shotgun (WGS) entry which is preliminary data.</text>
</comment>
<protein>
    <submittedName>
        <fullName evidence="3">SDR family oxidoreductase</fullName>
    </submittedName>
</protein>
<dbReference type="Proteomes" id="UP000623440">
    <property type="component" value="Unassembled WGS sequence"/>
</dbReference>
<evidence type="ECO:0000313" key="4">
    <source>
        <dbReference type="Proteomes" id="UP000623440"/>
    </source>
</evidence>
<gene>
    <name evidence="3" type="ORF">H6G97_37255</name>
</gene>
<dbReference type="Gene3D" id="3.40.50.720">
    <property type="entry name" value="NAD(P)-binding Rossmann-like Domain"/>
    <property type="match status" value="1"/>
</dbReference>
<sequence>MAINVRGLFLCMKYEIEQMLTQGSGAIVNTSSIVGLIALPGASPYVASKHAVMGLTRSAALDYAKQGIRINAVNPGSIATEAFDRTLMKMGITADALTAMVPIGRIAQAEEVAQVVVFLCSDAASYITGQPFAIDGGYTAS</sequence>
<dbReference type="EMBL" id="JACJSI010000197">
    <property type="protein sequence ID" value="MBD2534805.1"/>
    <property type="molecule type" value="Genomic_DNA"/>
</dbReference>
<reference evidence="3 4" key="1">
    <citation type="journal article" date="2020" name="ISME J.">
        <title>Comparative genomics reveals insights into cyanobacterial evolution and habitat adaptation.</title>
        <authorList>
            <person name="Chen M.Y."/>
            <person name="Teng W.K."/>
            <person name="Zhao L."/>
            <person name="Hu C.X."/>
            <person name="Zhou Y.K."/>
            <person name="Han B.P."/>
            <person name="Song L.R."/>
            <person name="Shu W.S."/>
        </authorList>
    </citation>
    <scope>NUCLEOTIDE SEQUENCE [LARGE SCALE GENOMIC DNA]</scope>
    <source>
        <strain evidence="3 4">FACHB-838</strain>
    </source>
</reference>
<evidence type="ECO:0000256" key="1">
    <source>
        <dbReference type="ARBA" id="ARBA00006484"/>
    </source>
</evidence>
<dbReference type="InterPro" id="IPR002347">
    <property type="entry name" value="SDR_fam"/>
</dbReference>
<name>A0ABR8DZP1_9NOSO</name>
<dbReference type="SUPFAM" id="SSF51735">
    <property type="entry name" value="NAD(P)-binding Rossmann-fold domains"/>
    <property type="match status" value="1"/>
</dbReference>
<dbReference type="InterPro" id="IPR020904">
    <property type="entry name" value="Sc_DH/Rdtase_CS"/>
</dbReference>
<dbReference type="PANTHER" id="PTHR24321:SF11">
    <property type="entry name" value="BLR0893 PROTEIN"/>
    <property type="match status" value="1"/>
</dbReference>
<accession>A0ABR8DZP1</accession>
<dbReference type="PANTHER" id="PTHR24321">
    <property type="entry name" value="DEHYDROGENASES, SHORT CHAIN"/>
    <property type="match status" value="1"/>
</dbReference>
<dbReference type="InterPro" id="IPR036291">
    <property type="entry name" value="NAD(P)-bd_dom_sf"/>
</dbReference>
<comment type="similarity">
    <text evidence="1">Belongs to the short-chain dehydrogenases/reductases (SDR) family.</text>
</comment>